<dbReference type="SUPFAM" id="SSF52540">
    <property type="entry name" value="P-loop containing nucleoside triphosphate hydrolases"/>
    <property type="match status" value="1"/>
</dbReference>
<dbReference type="GO" id="GO:0043531">
    <property type="term" value="F:ADP binding"/>
    <property type="evidence" value="ECO:0007669"/>
    <property type="project" value="InterPro"/>
</dbReference>
<dbReference type="PRINTS" id="PR00364">
    <property type="entry name" value="DISEASERSIST"/>
</dbReference>
<dbReference type="InterPro" id="IPR011990">
    <property type="entry name" value="TPR-like_helical_dom_sf"/>
</dbReference>
<organism evidence="2 3">
    <name type="scientific">Nocardia transvalensis</name>
    <dbReference type="NCBI Taxonomy" id="37333"/>
    <lineage>
        <taxon>Bacteria</taxon>
        <taxon>Bacillati</taxon>
        <taxon>Actinomycetota</taxon>
        <taxon>Actinomycetes</taxon>
        <taxon>Mycobacteriales</taxon>
        <taxon>Nocardiaceae</taxon>
        <taxon>Nocardia</taxon>
    </lineage>
</organism>
<dbReference type="AlphaFoldDB" id="A0A7W9ULM1"/>
<dbReference type="EMBL" id="JACHIT010000002">
    <property type="protein sequence ID" value="MBB5917507.1"/>
    <property type="molecule type" value="Genomic_DNA"/>
</dbReference>
<dbReference type="PANTHER" id="PTHR47691:SF3">
    <property type="entry name" value="HTH-TYPE TRANSCRIPTIONAL REGULATOR RV0890C-RELATED"/>
    <property type="match status" value="1"/>
</dbReference>
<comment type="caution">
    <text evidence="2">The sequence shown here is derived from an EMBL/GenBank/DDBJ whole genome shotgun (WGS) entry which is preliminary data.</text>
</comment>
<dbReference type="PANTHER" id="PTHR47691">
    <property type="entry name" value="REGULATOR-RELATED"/>
    <property type="match status" value="1"/>
</dbReference>
<feature type="domain" description="NB-ARC" evidence="1">
    <location>
        <begin position="131"/>
        <end position="290"/>
    </location>
</feature>
<dbReference type="InterPro" id="IPR002182">
    <property type="entry name" value="NB-ARC"/>
</dbReference>
<evidence type="ECO:0000259" key="1">
    <source>
        <dbReference type="Pfam" id="PF00931"/>
    </source>
</evidence>
<accession>A0A7W9ULM1</accession>
<dbReference type="Gene3D" id="3.40.50.300">
    <property type="entry name" value="P-loop containing nucleotide triphosphate hydrolases"/>
    <property type="match status" value="1"/>
</dbReference>
<dbReference type="SMART" id="SM00028">
    <property type="entry name" value="TPR"/>
    <property type="match status" value="4"/>
</dbReference>
<dbReference type="InterPro" id="IPR019734">
    <property type="entry name" value="TPR_rpt"/>
</dbReference>
<dbReference type="Pfam" id="PF00931">
    <property type="entry name" value="NB-ARC"/>
    <property type="match status" value="1"/>
</dbReference>
<dbReference type="Pfam" id="PF13424">
    <property type="entry name" value="TPR_12"/>
    <property type="match status" value="1"/>
</dbReference>
<name>A0A7W9ULM1_9NOCA</name>
<evidence type="ECO:0000313" key="2">
    <source>
        <dbReference type="EMBL" id="MBB5917507.1"/>
    </source>
</evidence>
<dbReference type="Gene3D" id="1.25.40.10">
    <property type="entry name" value="Tetratricopeptide repeat domain"/>
    <property type="match status" value="2"/>
</dbReference>
<dbReference type="SUPFAM" id="SSF48452">
    <property type="entry name" value="TPR-like"/>
    <property type="match status" value="1"/>
</dbReference>
<evidence type="ECO:0000313" key="3">
    <source>
        <dbReference type="Proteomes" id="UP000540412"/>
    </source>
</evidence>
<dbReference type="Proteomes" id="UP000540412">
    <property type="component" value="Unassembled WGS sequence"/>
</dbReference>
<reference evidence="2 3" key="1">
    <citation type="submission" date="2020-08" db="EMBL/GenBank/DDBJ databases">
        <title>Sequencing the genomes of 1000 actinobacteria strains.</title>
        <authorList>
            <person name="Klenk H.-P."/>
        </authorList>
    </citation>
    <scope>NUCLEOTIDE SEQUENCE [LARGE SCALE GENOMIC DNA]</scope>
    <source>
        <strain evidence="2 3">DSM 43582</strain>
    </source>
</reference>
<protein>
    <submittedName>
        <fullName evidence="2">Tetratricopeptide (TPR) repeat protein</fullName>
    </submittedName>
</protein>
<keyword evidence="3" id="KW-1185">Reference proteome</keyword>
<sequence length="775" mass="84762">MSRSAGDARSRFQAGVARAVAQLGGDRAAEKASGISKSIWYDAKRGRSIPDETTTWPAMRDLLTGLPMAVTGVRNWDELYAAVLHESGRFHQPRASRRQPISRERPLQLPPTVGGFVARSVESAGLERLLIQSSRPTIPIVVVVGQPGVGKTALAVHWASRVSAHFPDGVLYTDLRGWGPDRPLAAEEVLPGWLRALGVGQMGMVGHLDSLVAALRSALSAKQVLIVIDNAWTEEQVRPLLPGASSCSVLITSRQAMPGLVIQHAAHVIRLEPLSEQDSRELLRAMVGDRVDTEPEAVAALIRLCGRLPLALRVVAETIRARPGTPMALFVEELADSQHLLTRLGGADPRSDPRTVVSWSYRQLPGDIAAMFRLLGLFPGHDLHPCAAAALVGMPPSETSFRLRTLVRLHLARETGEGRIELHDLIRLYAAEVVGQTDDPENIAAARRRLFDHYLQTAYRADELIEPLRYRIPLPSTGLVPTPLPDRSAALAWFDAERANIVSMCAQDRPELDTARWQLALLARAYFFRAKCVHEWIHCHEHALAAAVRSGDSHAEAMVRSNLGLALHQWGDDEAAMRHYRVAQRFFEEFGDIYGLSNTRAHQAAVLRRQGDFAESLRLDRLALDAYRCADNRRNVAITLRSIGVAEQGLGLLDDAERHLAESLELCNGLGLHMDAARASSSLGWLHLHVGRNAAAERSFRDAIAADQAWGGRYETALALQGMGEIALRAGDLTEAEAHWTEAVHILVSLGSPKADELRAALAVLRPGDRGQPSA</sequence>
<dbReference type="InterPro" id="IPR027417">
    <property type="entry name" value="P-loop_NTPase"/>
</dbReference>
<proteinExistence type="predicted"/>
<gene>
    <name evidence="2" type="ORF">BJY24_006419</name>
</gene>